<dbReference type="EMBL" id="BARW01007087">
    <property type="protein sequence ID" value="GAI84506.1"/>
    <property type="molecule type" value="Genomic_DNA"/>
</dbReference>
<dbReference type="AlphaFoldDB" id="X1SZG4"/>
<accession>X1SZG4</accession>
<proteinExistence type="predicted"/>
<protein>
    <submittedName>
        <fullName evidence="1">Uncharacterized protein</fullName>
    </submittedName>
</protein>
<comment type="caution">
    <text evidence="1">The sequence shown here is derived from an EMBL/GenBank/DDBJ whole genome shotgun (WGS) entry which is preliminary data.</text>
</comment>
<organism evidence="1">
    <name type="scientific">marine sediment metagenome</name>
    <dbReference type="NCBI Taxonomy" id="412755"/>
    <lineage>
        <taxon>unclassified sequences</taxon>
        <taxon>metagenomes</taxon>
        <taxon>ecological metagenomes</taxon>
    </lineage>
</organism>
<sequence>MDISKAKRVVELGKPGSLRRIFVTVWEGDRISSCVKEADEPKQYCETCEGDDALCNEFVEHLKSQGYEATEIELGELELEESLPKFLKQREITVKPEITAGVEPSNVVVEEISGPGEE</sequence>
<name>X1SZG4_9ZZZZ</name>
<reference evidence="1" key="1">
    <citation type="journal article" date="2014" name="Front. Microbiol.">
        <title>High frequency of phylogenetically diverse reductive dehalogenase-homologous genes in deep subseafloor sedimentary metagenomes.</title>
        <authorList>
            <person name="Kawai M."/>
            <person name="Futagami T."/>
            <person name="Toyoda A."/>
            <person name="Takaki Y."/>
            <person name="Nishi S."/>
            <person name="Hori S."/>
            <person name="Arai W."/>
            <person name="Tsubouchi T."/>
            <person name="Morono Y."/>
            <person name="Uchiyama I."/>
            <person name="Ito T."/>
            <person name="Fujiyama A."/>
            <person name="Inagaki F."/>
            <person name="Takami H."/>
        </authorList>
    </citation>
    <scope>NUCLEOTIDE SEQUENCE</scope>
    <source>
        <strain evidence="1">Expedition CK06-06</strain>
    </source>
</reference>
<evidence type="ECO:0000313" key="1">
    <source>
        <dbReference type="EMBL" id="GAI84506.1"/>
    </source>
</evidence>
<gene>
    <name evidence="1" type="ORF">S12H4_14834</name>
</gene>